<evidence type="ECO:0000256" key="2">
    <source>
        <dbReference type="ARBA" id="ARBA00007787"/>
    </source>
</evidence>
<dbReference type="GO" id="GO:0045454">
    <property type="term" value="P:cell redox homeostasis"/>
    <property type="evidence" value="ECO:0007669"/>
    <property type="project" value="InterPro"/>
</dbReference>
<accession>V4QWG5</accession>
<keyword evidence="3 7" id="KW-0813">Transport</keyword>
<evidence type="ECO:0000256" key="4">
    <source>
        <dbReference type="ARBA" id="ARBA00022982"/>
    </source>
</evidence>
<dbReference type="InterPro" id="IPR014025">
    <property type="entry name" value="Glutaredoxin_subgr"/>
</dbReference>
<evidence type="ECO:0000256" key="3">
    <source>
        <dbReference type="ARBA" id="ARBA00022448"/>
    </source>
</evidence>
<dbReference type="PROSITE" id="PS00195">
    <property type="entry name" value="GLUTAREDOXIN_1"/>
    <property type="match status" value="1"/>
</dbReference>
<dbReference type="STRING" id="631454.N177_2536"/>
<evidence type="ECO:0000313" key="9">
    <source>
        <dbReference type="EMBL" id="ESR24087.1"/>
    </source>
</evidence>
<dbReference type="PRINTS" id="PR00160">
    <property type="entry name" value="GLUTAREDOXIN"/>
</dbReference>
<feature type="domain" description="Glutaredoxin" evidence="8">
    <location>
        <begin position="4"/>
        <end position="64"/>
    </location>
</feature>
<dbReference type="InterPro" id="IPR002109">
    <property type="entry name" value="Glutaredoxin"/>
</dbReference>
<keyword evidence="5" id="KW-1015">Disulfide bond</keyword>
<evidence type="ECO:0000256" key="5">
    <source>
        <dbReference type="ARBA" id="ARBA00023157"/>
    </source>
</evidence>
<dbReference type="GO" id="GO:0015038">
    <property type="term" value="F:glutathione disulfide oxidoreductase activity"/>
    <property type="evidence" value="ECO:0007669"/>
    <property type="project" value="UniProtKB-UniRule"/>
</dbReference>
<dbReference type="SUPFAM" id="SSF52833">
    <property type="entry name" value="Thioredoxin-like"/>
    <property type="match status" value="1"/>
</dbReference>
<dbReference type="Pfam" id="PF00462">
    <property type="entry name" value="Glutaredoxin"/>
    <property type="match status" value="1"/>
</dbReference>
<reference evidence="9 10" key="1">
    <citation type="journal article" date="2014" name="Genome Announc.">
        <title>Draft Genome Sequence of Lutibaculum baratangense Strain AMV1T, Isolated from a Mud Volcano in Andamans, India.</title>
        <authorList>
            <person name="Singh A."/>
            <person name="Sreenivas A."/>
            <person name="Sathyanarayana Reddy G."/>
            <person name="Pinnaka A.K."/>
            <person name="Shivaji S."/>
        </authorList>
    </citation>
    <scope>NUCLEOTIDE SEQUENCE [LARGE SCALE GENOMIC DNA]</scope>
    <source>
        <strain evidence="9 10">AMV1</strain>
    </source>
</reference>
<dbReference type="AlphaFoldDB" id="V4QWG5"/>
<sequence>MAKVVIYTTMFCPYCHAAKRLLQEKGVEFQEIDVTMDPAERGRMRERAGGRNSVPQIFIDEKHVGGCDDLHALERQGRLDDLLQEAA</sequence>
<organism evidence="9 10">
    <name type="scientific">Lutibaculum baratangense AMV1</name>
    <dbReference type="NCBI Taxonomy" id="631454"/>
    <lineage>
        <taxon>Bacteria</taxon>
        <taxon>Pseudomonadati</taxon>
        <taxon>Pseudomonadota</taxon>
        <taxon>Alphaproteobacteria</taxon>
        <taxon>Hyphomicrobiales</taxon>
        <taxon>Tepidamorphaceae</taxon>
        <taxon>Lutibaculum</taxon>
    </lineage>
</organism>
<dbReference type="CDD" id="cd03418">
    <property type="entry name" value="GRX_GRXb_1_3_like"/>
    <property type="match status" value="1"/>
</dbReference>
<dbReference type="PROSITE" id="PS51354">
    <property type="entry name" value="GLUTAREDOXIN_2"/>
    <property type="match status" value="1"/>
</dbReference>
<evidence type="ECO:0000313" key="10">
    <source>
        <dbReference type="Proteomes" id="UP000017819"/>
    </source>
</evidence>
<keyword evidence="10" id="KW-1185">Reference proteome</keyword>
<evidence type="ECO:0000256" key="1">
    <source>
        <dbReference type="ARBA" id="ARBA00002549"/>
    </source>
</evidence>
<protein>
    <recommendedName>
        <fullName evidence="7">Glutaredoxin</fullName>
    </recommendedName>
</protein>
<dbReference type="GO" id="GO:0005737">
    <property type="term" value="C:cytoplasm"/>
    <property type="evidence" value="ECO:0007669"/>
    <property type="project" value="TreeGrafter"/>
</dbReference>
<keyword evidence="4 7" id="KW-0249">Electron transport</keyword>
<dbReference type="PANTHER" id="PTHR45694">
    <property type="entry name" value="GLUTAREDOXIN 2"/>
    <property type="match status" value="1"/>
</dbReference>
<name>V4QWG5_9HYPH</name>
<dbReference type="NCBIfam" id="TIGR02181">
    <property type="entry name" value="GRX_bact"/>
    <property type="match status" value="1"/>
</dbReference>
<keyword evidence="6 7" id="KW-0676">Redox-active center</keyword>
<dbReference type="EMBL" id="AWXZ01000035">
    <property type="protein sequence ID" value="ESR24087.1"/>
    <property type="molecule type" value="Genomic_DNA"/>
</dbReference>
<dbReference type="OrthoDB" id="9814618at2"/>
<evidence type="ECO:0000259" key="8">
    <source>
        <dbReference type="Pfam" id="PF00462"/>
    </source>
</evidence>
<dbReference type="PATRIC" id="fig|631454.5.peg.2505"/>
<dbReference type="Gene3D" id="3.40.30.10">
    <property type="entry name" value="Glutaredoxin"/>
    <property type="match status" value="1"/>
</dbReference>
<dbReference type="RefSeq" id="WP_023432665.1">
    <property type="nucleotide sequence ID" value="NZ_AWXZ01000035.1"/>
</dbReference>
<dbReference type="InterPro" id="IPR011767">
    <property type="entry name" value="GLR_AS"/>
</dbReference>
<dbReference type="Proteomes" id="UP000017819">
    <property type="component" value="Unassembled WGS sequence"/>
</dbReference>
<proteinExistence type="inferred from homology"/>
<gene>
    <name evidence="9" type="ORF">N177_2536</name>
</gene>
<dbReference type="PANTHER" id="PTHR45694:SF18">
    <property type="entry name" value="GLUTAREDOXIN-1-RELATED"/>
    <property type="match status" value="1"/>
</dbReference>
<evidence type="ECO:0000256" key="6">
    <source>
        <dbReference type="ARBA" id="ARBA00023284"/>
    </source>
</evidence>
<dbReference type="InterPro" id="IPR036249">
    <property type="entry name" value="Thioredoxin-like_sf"/>
</dbReference>
<dbReference type="InterPro" id="IPR011900">
    <property type="entry name" value="GRX_bact"/>
</dbReference>
<comment type="similarity">
    <text evidence="2 7">Belongs to the glutaredoxin family.</text>
</comment>
<dbReference type="eggNOG" id="COG0695">
    <property type="taxonomic scope" value="Bacteria"/>
</dbReference>
<evidence type="ECO:0000256" key="7">
    <source>
        <dbReference type="RuleBase" id="RU364065"/>
    </source>
</evidence>
<keyword evidence="7" id="KW-0963">Cytoplasm</keyword>
<comment type="caution">
    <text evidence="9">The sequence shown here is derived from an EMBL/GenBank/DDBJ whole genome shotgun (WGS) entry which is preliminary data.</text>
</comment>
<dbReference type="FunFam" id="3.40.30.10:FF:000018">
    <property type="entry name" value="Glutaredoxin"/>
    <property type="match status" value="1"/>
</dbReference>
<dbReference type="GO" id="GO:0034599">
    <property type="term" value="P:cellular response to oxidative stress"/>
    <property type="evidence" value="ECO:0007669"/>
    <property type="project" value="TreeGrafter"/>
</dbReference>
<comment type="function">
    <text evidence="1 7">Has a glutathione-disulfide oxidoreductase activity in the presence of NADPH and glutathione reductase. Reduces low molecular weight disulfides and proteins.</text>
</comment>